<evidence type="ECO:0000313" key="2">
    <source>
        <dbReference type="Proteomes" id="UP000298663"/>
    </source>
</evidence>
<sequence>MHNVPFIFREEVVGLLPSPRFGISRRFDFDAIPDDLWRTALEESWKKRPTLWTTLYRRDGEWYYDITHYDPLINGTIHHLPMAVDPSIEELKKSDLRFLRFCHLSADDEYFRRFTPILIALLLIICLQSRDSLSSPVHLYLIQECPLLTRV</sequence>
<reference evidence="1 2" key="2">
    <citation type="journal article" date="2019" name="G3 (Bethesda)">
        <title>Hybrid Assembly of the Genome of the Entomopathogenic Nematode Steinernema carpocapsae Identifies the X-Chromosome.</title>
        <authorList>
            <person name="Serra L."/>
            <person name="Macchietto M."/>
            <person name="Macias-Munoz A."/>
            <person name="McGill C.J."/>
            <person name="Rodriguez I.M."/>
            <person name="Rodriguez B."/>
            <person name="Murad R."/>
            <person name="Mortazavi A."/>
        </authorList>
    </citation>
    <scope>NUCLEOTIDE SEQUENCE [LARGE SCALE GENOMIC DNA]</scope>
    <source>
        <strain evidence="1 2">ALL</strain>
    </source>
</reference>
<comment type="caution">
    <text evidence="1">The sequence shown here is derived from an EMBL/GenBank/DDBJ whole genome shotgun (WGS) entry which is preliminary data.</text>
</comment>
<protein>
    <submittedName>
        <fullName evidence="1">Uncharacterized protein</fullName>
    </submittedName>
</protein>
<reference evidence="1 2" key="1">
    <citation type="journal article" date="2015" name="Genome Biol.">
        <title>Comparative genomics of Steinernema reveals deeply conserved gene regulatory networks.</title>
        <authorList>
            <person name="Dillman A.R."/>
            <person name="Macchietto M."/>
            <person name="Porter C.F."/>
            <person name="Rogers A."/>
            <person name="Williams B."/>
            <person name="Antoshechkin I."/>
            <person name="Lee M.M."/>
            <person name="Goodwin Z."/>
            <person name="Lu X."/>
            <person name="Lewis E.E."/>
            <person name="Goodrich-Blair H."/>
            <person name="Stock S.P."/>
            <person name="Adams B.J."/>
            <person name="Sternberg P.W."/>
            <person name="Mortazavi A."/>
        </authorList>
    </citation>
    <scope>NUCLEOTIDE SEQUENCE [LARGE SCALE GENOMIC DNA]</scope>
    <source>
        <strain evidence="1 2">ALL</strain>
    </source>
</reference>
<proteinExistence type="predicted"/>
<dbReference type="EMBL" id="AZBU02000009">
    <property type="protein sequence ID" value="TKR64838.1"/>
    <property type="molecule type" value="Genomic_DNA"/>
</dbReference>
<keyword evidence="2" id="KW-1185">Reference proteome</keyword>
<gene>
    <name evidence="1" type="ORF">L596_025316</name>
</gene>
<name>A0A4U5M7F7_STECR</name>
<organism evidence="1 2">
    <name type="scientific">Steinernema carpocapsae</name>
    <name type="common">Entomopathogenic nematode</name>
    <dbReference type="NCBI Taxonomy" id="34508"/>
    <lineage>
        <taxon>Eukaryota</taxon>
        <taxon>Metazoa</taxon>
        <taxon>Ecdysozoa</taxon>
        <taxon>Nematoda</taxon>
        <taxon>Chromadorea</taxon>
        <taxon>Rhabditida</taxon>
        <taxon>Tylenchina</taxon>
        <taxon>Panagrolaimomorpha</taxon>
        <taxon>Strongyloidoidea</taxon>
        <taxon>Steinernematidae</taxon>
        <taxon>Steinernema</taxon>
    </lineage>
</organism>
<dbReference type="AlphaFoldDB" id="A0A4U5M7F7"/>
<evidence type="ECO:0000313" key="1">
    <source>
        <dbReference type="EMBL" id="TKR64838.1"/>
    </source>
</evidence>
<dbReference type="Proteomes" id="UP000298663">
    <property type="component" value="Unassembled WGS sequence"/>
</dbReference>
<accession>A0A4U5M7F7</accession>